<proteinExistence type="predicted"/>
<sequence>MLTDPSTPSPFLPSSRLAKPVRIKRKFSKWGR</sequence>
<organism evidence="1">
    <name type="scientific">Tetraodon nigroviridis</name>
    <name type="common">Spotted green pufferfish</name>
    <name type="synonym">Chelonodon nigroviridis</name>
    <dbReference type="NCBI Taxonomy" id="99883"/>
    <lineage>
        <taxon>Eukaryota</taxon>
        <taxon>Metazoa</taxon>
        <taxon>Chordata</taxon>
        <taxon>Craniata</taxon>
        <taxon>Vertebrata</taxon>
        <taxon>Euteleostomi</taxon>
        <taxon>Actinopterygii</taxon>
        <taxon>Neopterygii</taxon>
        <taxon>Teleostei</taxon>
        <taxon>Neoteleostei</taxon>
        <taxon>Acanthomorphata</taxon>
        <taxon>Eupercaria</taxon>
        <taxon>Tetraodontiformes</taxon>
        <taxon>Tetradontoidea</taxon>
        <taxon>Tetraodontidae</taxon>
        <taxon>Tetraodon</taxon>
    </lineage>
</organism>
<protein>
    <submittedName>
        <fullName evidence="1">(spotted green pufferfish) hypothetical protein</fullName>
    </submittedName>
</protein>
<gene>
    <name evidence="1" type="ORF">GSTENG00008480001</name>
</gene>
<evidence type="ECO:0000313" key="1">
    <source>
        <dbReference type="EMBL" id="CAF93018.1"/>
    </source>
</evidence>
<dbReference type="KEGG" id="tng:GSTEN00008480G001"/>
<dbReference type="EMBL" id="CAAE01010330">
    <property type="protein sequence ID" value="CAF93018.1"/>
    <property type="molecule type" value="Genomic_DNA"/>
</dbReference>
<name>Q4T264_TETNG</name>
<dbReference type="AlphaFoldDB" id="Q4T264"/>
<accession>Q4T264</accession>
<reference evidence="1" key="2">
    <citation type="submission" date="2004-02" db="EMBL/GenBank/DDBJ databases">
        <authorList>
            <consortium name="Genoscope"/>
            <consortium name="Whitehead Institute Centre for Genome Research"/>
        </authorList>
    </citation>
    <scope>NUCLEOTIDE SEQUENCE</scope>
</reference>
<comment type="caution">
    <text evidence="1">The sequence shown here is derived from an EMBL/GenBank/DDBJ whole genome shotgun (WGS) entry which is preliminary data.</text>
</comment>
<reference evidence="1" key="1">
    <citation type="journal article" date="2004" name="Nature">
        <title>Genome duplication in the teleost fish Tetraodon nigroviridis reveals the early vertebrate proto-karyotype.</title>
        <authorList>
            <person name="Jaillon O."/>
            <person name="Aury J.-M."/>
            <person name="Brunet F."/>
            <person name="Petit J.-L."/>
            <person name="Stange-Thomann N."/>
            <person name="Mauceli E."/>
            <person name="Bouneau L."/>
            <person name="Fischer C."/>
            <person name="Ozouf-Costaz C."/>
            <person name="Bernot A."/>
            <person name="Nicaud S."/>
            <person name="Jaffe D."/>
            <person name="Fisher S."/>
            <person name="Lutfalla G."/>
            <person name="Dossat C."/>
            <person name="Segurens B."/>
            <person name="Dasilva C."/>
            <person name="Salanoubat M."/>
            <person name="Levy M."/>
            <person name="Boudet N."/>
            <person name="Castellano S."/>
            <person name="Anthouard V."/>
            <person name="Jubin C."/>
            <person name="Castelli V."/>
            <person name="Katinka M."/>
            <person name="Vacherie B."/>
            <person name="Biemont C."/>
            <person name="Skalli Z."/>
            <person name="Cattolico L."/>
            <person name="Poulain J."/>
            <person name="De Berardinis V."/>
            <person name="Cruaud C."/>
            <person name="Duprat S."/>
            <person name="Brottier P."/>
            <person name="Coutanceau J.-P."/>
            <person name="Gouzy J."/>
            <person name="Parra G."/>
            <person name="Lardier G."/>
            <person name="Chapple C."/>
            <person name="McKernan K.J."/>
            <person name="McEwan P."/>
            <person name="Bosak S."/>
            <person name="Kellis M."/>
            <person name="Volff J.-N."/>
            <person name="Guigo R."/>
            <person name="Zody M.C."/>
            <person name="Mesirov J."/>
            <person name="Lindblad-Toh K."/>
            <person name="Birren B."/>
            <person name="Nusbaum C."/>
            <person name="Kahn D."/>
            <person name="Robinson-Rechavi M."/>
            <person name="Laudet V."/>
            <person name="Schachter V."/>
            <person name="Quetier F."/>
            <person name="Saurin W."/>
            <person name="Scarpelli C."/>
            <person name="Wincker P."/>
            <person name="Lander E.S."/>
            <person name="Weissenbach J."/>
            <person name="Roest Crollius H."/>
        </authorList>
    </citation>
    <scope>NUCLEOTIDE SEQUENCE [LARGE SCALE GENOMIC DNA]</scope>
</reference>